<evidence type="ECO:0000313" key="1">
    <source>
        <dbReference type="EMBL" id="TQJ04214.1"/>
    </source>
</evidence>
<keyword evidence="2" id="KW-1185">Reference proteome</keyword>
<name>A0A542DML3_AMYCI</name>
<sequence length="137" mass="14776">MLSLLAVAALLAACGGDEGVELREDRQLEAELRQLRQAGEAAPLRQFVPGDWDHVYSFAEPVTREFVVEQVGRPVDMGDTFTGPGNMLVFTKSGDVQDAVSVEVNLFDGSYGPGVRVIADPPNTGRLQLNDGSGSRW</sequence>
<protein>
    <submittedName>
        <fullName evidence="1">Uncharacterized protein</fullName>
    </submittedName>
</protein>
<dbReference type="Proteomes" id="UP000320876">
    <property type="component" value="Unassembled WGS sequence"/>
</dbReference>
<proteinExistence type="predicted"/>
<dbReference type="EMBL" id="VFML01000001">
    <property type="protein sequence ID" value="TQJ04214.1"/>
    <property type="molecule type" value="Genomic_DNA"/>
</dbReference>
<dbReference type="AlphaFoldDB" id="A0A542DML3"/>
<gene>
    <name evidence="1" type="ORF">FB471_3997</name>
</gene>
<comment type="caution">
    <text evidence="1">The sequence shown here is derived from an EMBL/GenBank/DDBJ whole genome shotgun (WGS) entry which is preliminary data.</text>
</comment>
<accession>A0A542DML3</accession>
<reference evidence="1 2" key="1">
    <citation type="submission" date="2019-06" db="EMBL/GenBank/DDBJ databases">
        <title>Sequencing the genomes of 1000 actinobacteria strains.</title>
        <authorList>
            <person name="Klenk H.-P."/>
        </authorList>
    </citation>
    <scope>NUCLEOTIDE SEQUENCE [LARGE SCALE GENOMIC DNA]</scope>
    <source>
        <strain evidence="1 2">DSM 45679</strain>
    </source>
</reference>
<organism evidence="1 2">
    <name type="scientific">Amycolatopsis cihanbeyliensis</name>
    <dbReference type="NCBI Taxonomy" id="1128664"/>
    <lineage>
        <taxon>Bacteria</taxon>
        <taxon>Bacillati</taxon>
        <taxon>Actinomycetota</taxon>
        <taxon>Actinomycetes</taxon>
        <taxon>Pseudonocardiales</taxon>
        <taxon>Pseudonocardiaceae</taxon>
        <taxon>Amycolatopsis</taxon>
    </lineage>
</organism>
<evidence type="ECO:0000313" key="2">
    <source>
        <dbReference type="Proteomes" id="UP000320876"/>
    </source>
</evidence>